<accession>A0A9D1N917</accession>
<dbReference type="AlphaFoldDB" id="A0A9D1N917"/>
<dbReference type="EMBL" id="DVOE01000011">
    <property type="protein sequence ID" value="HIU98401.1"/>
    <property type="molecule type" value="Genomic_DNA"/>
</dbReference>
<evidence type="ECO:0000313" key="1">
    <source>
        <dbReference type="EMBL" id="HIU98401.1"/>
    </source>
</evidence>
<protein>
    <submittedName>
        <fullName evidence="1">Uncharacterized protein</fullName>
    </submittedName>
</protein>
<gene>
    <name evidence="1" type="ORF">IAC73_00980</name>
</gene>
<sequence>MGENRENLRRCDAIGGADIYAGEDIAGMLPAAVGQKVESCRILLIADKATTAVAASVAESFAAAGYRVSVRGADEEFEPEEQCRFVLAAGAGKAAEKAKAAARTLGAECGVLLTAPTTERILAGGGVSQVYLDGRLLDSCPRRCYAAGLGILLSRPVTAFDDFFDRKLSGGAPPAFSSVELPRELSGTELALGLLRAGAETADRARPTPVEAVAGVLPYLAKRRGRQPRMRGEYMFVAACALRRLYSLYLSSPAIDALPPADSERALTELAALTGRSRASLAEMFDFLGVSGYFRINYIVGEYRLDLIEKLSAIDLVSAERRWRRTYEDAGWFLRGALTARDMTDAMVLAGGVSGGLLHHMFSTGFLDAMTALPRQAAGT</sequence>
<name>A0A9D1N917_9FIRM</name>
<dbReference type="Gene3D" id="3.40.50.1970">
    <property type="match status" value="1"/>
</dbReference>
<comment type="caution">
    <text evidence="1">The sequence shown here is derived from an EMBL/GenBank/DDBJ whole genome shotgun (WGS) entry which is preliminary data.</text>
</comment>
<organism evidence="1 2">
    <name type="scientific">Candidatus Limadaptatus stercoripullorum</name>
    <dbReference type="NCBI Taxonomy" id="2840846"/>
    <lineage>
        <taxon>Bacteria</taxon>
        <taxon>Bacillati</taxon>
        <taxon>Bacillota</taxon>
        <taxon>Clostridia</taxon>
        <taxon>Eubacteriales</taxon>
        <taxon>Candidatus Limadaptatus</taxon>
    </lineage>
</organism>
<evidence type="ECO:0000313" key="2">
    <source>
        <dbReference type="Proteomes" id="UP000886857"/>
    </source>
</evidence>
<reference evidence="1" key="2">
    <citation type="journal article" date="2021" name="PeerJ">
        <title>Extensive microbial diversity within the chicken gut microbiome revealed by metagenomics and culture.</title>
        <authorList>
            <person name="Gilroy R."/>
            <person name="Ravi A."/>
            <person name="Getino M."/>
            <person name="Pursley I."/>
            <person name="Horton D.L."/>
            <person name="Alikhan N.F."/>
            <person name="Baker D."/>
            <person name="Gharbi K."/>
            <person name="Hall N."/>
            <person name="Watson M."/>
            <person name="Adriaenssens E.M."/>
            <person name="Foster-Nyarko E."/>
            <person name="Jarju S."/>
            <person name="Secka A."/>
            <person name="Antonio M."/>
            <person name="Oren A."/>
            <person name="Chaudhuri R.R."/>
            <person name="La Ragione R."/>
            <person name="Hildebrand F."/>
            <person name="Pallen M.J."/>
        </authorList>
    </citation>
    <scope>NUCLEOTIDE SEQUENCE</scope>
    <source>
        <strain evidence="1">10406</strain>
    </source>
</reference>
<dbReference type="Proteomes" id="UP000886857">
    <property type="component" value="Unassembled WGS sequence"/>
</dbReference>
<dbReference type="SUPFAM" id="SSF56796">
    <property type="entry name" value="Dehydroquinate synthase-like"/>
    <property type="match status" value="1"/>
</dbReference>
<proteinExistence type="predicted"/>
<reference evidence="1" key="1">
    <citation type="submission" date="2020-10" db="EMBL/GenBank/DDBJ databases">
        <authorList>
            <person name="Gilroy R."/>
        </authorList>
    </citation>
    <scope>NUCLEOTIDE SEQUENCE</scope>
    <source>
        <strain evidence="1">10406</strain>
    </source>
</reference>